<accession>A0A090X251</accession>
<feature type="chain" id="PRO_5001868089" description="Ig-like domain-containing protein" evidence="1">
    <location>
        <begin position="21"/>
        <end position="409"/>
    </location>
</feature>
<dbReference type="Proteomes" id="UP000029643">
    <property type="component" value="Unassembled WGS sequence"/>
</dbReference>
<sequence length="409" mass="44434">MRFFYSFLIALLCCSQFTNAQKISVDSSVPVQSLVEDNLVDGCVDISNVESAINGTPHGFNSFGYFERASSNFPFASGIMLSTGAANSGGNSLITPTLSEGSSVWGTDPDLETALGTTNTLNATSIEFDIVSISGQFQFNYLFASEDYDGINPCQVSDGFVFLIKETGSTAPYQNIALLPGTTTPVNTRTVHPNLLPACAAENEQYFAGYNIGDTNYIGRTTVLTAATTITPYVSYHVKLIIADQTDGTYDSAVFIEGDSFKILDLGEDITSCESSALLDGDINNSFASYKWFKDNVEITGAITPTYTAIESGTYRIEVSVSLNGNTCIEEDEIVVVLNTEEQITPITDYQLCDDTSGDEIEIFDLSTKTAELIANIPFTNYTFSYHYNETEARTNVNRILTPNTKCSI</sequence>
<dbReference type="InterPro" id="IPR049804">
    <property type="entry name" value="Choice_anch_L"/>
</dbReference>
<dbReference type="AlphaFoldDB" id="A0A090X251"/>
<gene>
    <name evidence="2" type="ORF">JCM19274_2076</name>
</gene>
<keyword evidence="1" id="KW-0732">Signal</keyword>
<evidence type="ECO:0000313" key="2">
    <source>
        <dbReference type="EMBL" id="GAL82299.1"/>
    </source>
</evidence>
<reference evidence="2 3" key="1">
    <citation type="journal article" date="2014" name="Genome Announc.">
        <title>Draft Genome Sequences of Marine Flavobacterium Algibacter lectus Strains SS8 and NR4.</title>
        <authorList>
            <person name="Takatani N."/>
            <person name="Nakanishi M."/>
            <person name="Meirelles P."/>
            <person name="Mino S."/>
            <person name="Suda W."/>
            <person name="Oshima K."/>
            <person name="Hattori M."/>
            <person name="Ohkuma M."/>
            <person name="Hosokawa M."/>
            <person name="Miyashita K."/>
            <person name="Thompson F.L."/>
            <person name="Niwa A."/>
            <person name="Sawabe T."/>
            <person name="Sawabe T."/>
        </authorList>
    </citation>
    <scope>NUCLEOTIDE SEQUENCE [LARGE SCALE GENOMIC DNA]</scope>
    <source>
        <strain evidence="3">JCM19274</strain>
    </source>
</reference>
<dbReference type="RefSeq" id="WP_052416507.1">
    <property type="nucleotide sequence ID" value="NZ_BBNU01000025.1"/>
</dbReference>
<feature type="signal peptide" evidence="1">
    <location>
        <begin position="1"/>
        <end position="20"/>
    </location>
</feature>
<organism evidence="2 3">
    <name type="scientific">Algibacter lectus</name>
    <dbReference type="NCBI Taxonomy" id="221126"/>
    <lineage>
        <taxon>Bacteria</taxon>
        <taxon>Pseudomonadati</taxon>
        <taxon>Bacteroidota</taxon>
        <taxon>Flavobacteriia</taxon>
        <taxon>Flavobacteriales</taxon>
        <taxon>Flavobacteriaceae</taxon>
        <taxon>Algibacter</taxon>
    </lineage>
</organism>
<comment type="caution">
    <text evidence="2">The sequence shown here is derived from an EMBL/GenBank/DDBJ whole genome shotgun (WGS) entry which is preliminary data.</text>
</comment>
<proteinExistence type="predicted"/>
<name>A0A090X251_9FLAO</name>
<evidence type="ECO:0008006" key="4">
    <source>
        <dbReference type="Google" id="ProtNLM"/>
    </source>
</evidence>
<dbReference type="EMBL" id="BBNU01000025">
    <property type="protein sequence ID" value="GAL82299.1"/>
    <property type="molecule type" value="Genomic_DNA"/>
</dbReference>
<evidence type="ECO:0000313" key="3">
    <source>
        <dbReference type="Proteomes" id="UP000029643"/>
    </source>
</evidence>
<dbReference type="NCBIfam" id="NF038133">
    <property type="entry name" value="choice_anch_L"/>
    <property type="match status" value="1"/>
</dbReference>
<protein>
    <recommendedName>
        <fullName evidence="4">Ig-like domain-containing protein</fullName>
    </recommendedName>
</protein>
<evidence type="ECO:0000256" key="1">
    <source>
        <dbReference type="SAM" id="SignalP"/>
    </source>
</evidence>